<name>A0A9Q9P8L1_9MICO</name>
<gene>
    <name evidence="2" type="ORF">OE229_17275</name>
</gene>
<evidence type="ECO:0000256" key="1">
    <source>
        <dbReference type="SAM" id="MobiDB-lite"/>
    </source>
</evidence>
<dbReference type="Proteomes" id="UP001062223">
    <property type="component" value="Chromosome"/>
</dbReference>
<protein>
    <submittedName>
        <fullName evidence="2">Uncharacterized protein</fullName>
    </submittedName>
</protein>
<reference evidence="2" key="1">
    <citation type="submission" date="2022-09" db="EMBL/GenBank/DDBJ databases">
        <title>Taxonomy of Curtobacterium flaccumfaciens.</title>
        <authorList>
            <person name="Osdaghi E."/>
            <person name="Taghavi S.M."/>
            <person name="Hamidizade M."/>
            <person name="Abachi H."/>
            <person name="Fazliarab A."/>
            <person name="Baeyen S."/>
            <person name="Portier P."/>
            <person name="Van Vaerenbergh J."/>
            <person name="Jacques M.-A."/>
        </authorList>
    </citation>
    <scope>NUCLEOTIDE SEQUENCE</scope>
    <source>
        <strain evidence="2">AGQB46</strain>
    </source>
</reference>
<dbReference type="KEGG" id="cpoi:OE229_17275"/>
<dbReference type="AlphaFoldDB" id="A0A9Q9P8L1"/>
<evidence type="ECO:0000313" key="3">
    <source>
        <dbReference type="Proteomes" id="UP001062223"/>
    </source>
</evidence>
<dbReference type="EMBL" id="CP106879">
    <property type="protein sequence ID" value="UYC80837.1"/>
    <property type="molecule type" value="Genomic_DNA"/>
</dbReference>
<sequence length="147" mass="16707">MTYEVRVKRGEDPEESMNDRRLAFAWIYGDVVHADRKRRDGAEVFGVEERFHGAVPLVAQLMVLTIRTLEMVAWLHGRKLMPFLHDAFAEDVVVSRQVVERKAEAWVGKYREGDRPPVVPPGEQPGEGWKRFGDEFGPASADKQSGT</sequence>
<dbReference type="RefSeq" id="WP_262139092.1">
    <property type="nucleotide sequence ID" value="NZ_CP106879.1"/>
</dbReference>
<organism evidence="2 3">
    <name type="scientific">Curtobacterium poinsettiae</name>
    <dbReference type="NCBI Taxonomy" id="159612"/>
    <lineage>
        <taxon>Bacteria</taxon>
        <taxon>Bacillati</taxon>
        <taxon>Actinomycetota</taxon>
        <taxon>Actinomycetes</taxon>
        <taxon>Micrococcales</taxon>
        <taxon>Microbacteriaceae</taxon>
        <taxon>Curtobacterium</taxon>
    </lineage>
</organism>
<feature type="region of interest" description="Disordered" evidence="1">
    <location>
        <begin position="111"/>
        <end position="147"/>
    </location>
</feature>
<accession>A0A9Q9P8L1</accession>
<proteinExistence type="predicted"/>
<evidence type="ECO:0000313" key="2">
    <source>
        <dbReference type="EMBL" id="UYC80837.1"/>
    </source>
</evidence>